<dbReference type="Proteomes" id="UP001143910">
    <property type="component" value="Unassembled WGS sequence"/>
</dbReference>
<accession>A0ACC1MVQ3</accession>
<reference evidence="1" key="1">
    <citation type="submission" date="2022-08" db="EMBL/GenBank/DDBJ databases">
        <title>Genome Sequence of Lecanicillium fungicola.</title>
        <authorList>
            <person name="Buettner E."/>
        </authorList>
    </citation>
    <scope>NUCLEOTIDE SEQUENCE</scope>
    <source>
        <strain evidence="1">Babe33</strain>
    </source>
</reference>
<sequence length="231" mass="25473">MRSQDTQHWNPELQFSNDPDAPQVPGKGRRDAETHFELQDDGEMDARQVRGGLPRGAMQGEGQSLYKNQLFDIVDPTPGPKRALANITNLKDRSKDFEPHFEMTDESPSQPPRTQHAPEGKVKMAKMMDHNWEVYEQSPVKENKSRPAASASSSGGGIHIAGNGMGSRKTAAPQSEENNKIHIAGDGMGGRKGTSRSWMYGGDDDEEEKPKVQPRGRGTAAAQKTGDFWDF</sequence>
<keyword evidence="2" id="KW-1185">Reference proteome</keyword>
<evidence type="ECO:0000313" key="2">
    <source>
        <dbReference type="Proteomes" id="UP001143910"/>
    </source>
</evidence>
<protein>
    <submittedName>
        <fullName evidence="1">Uncharacterized protein</fullName>
    </submittedName>
</protein>
<gene>
    <name evidence="1" type="ORF">NQ176_g8071</name>
</gene>
<proteinExistence type="predicted"/>
<dbReference type="EMBL" id="JANJQO010001490">
    <property type="protein sequence ID" value="KAJ2970681.1"/>
    <property type="molecule type" value="Genomic_DNA"/>
</dbReference>
<comment type="caution">
    <text evidence="1">The sequence shown here is derived from an EMBL/GenBank/DDBJ whole genome shotgun (WGS) entry which is preliminary data.</text>
</comment>
<evidence type="ECO:0000313" key="1">
    <source>
        <dbReference type="EMBL" id="KAJ2970681.1"/>
    </source>
</evidence>
<name>A0ACC1MVQ3_9HYPO</name>
<organism evidence="1 2">
    <name type="scientific">Zarea fungicola</name>
    <dbReference type="NCBI Taxonomy" id="93591"/>
    <lineage>
        <taxon>Eukaryota</taxon>
        <taxon>Fungi</taxon>
        <taxon>Dikarya</taxon>
        <taxon>Ascomycota</taxon>
        <taxon>Pezizomycotina</taxon>
        <taxon>Sordariomycetes</taxon>
        <taxon>Hypocreomycetidae</taxon>
        <taxon>Hypocreales</taxon>
        <taxon>Cordycipitaceae</taxon>
        <taxon>Zarea</taxon>
    </lineage>
</organism>